<keyword evidence="10" id="KW-1185">Reference proteome</keyword>
<protein>
    <recommendedName>
        <fullName evidence="8">Rhodopsin domain-containing protein</fullName>
    </recommendedName>
</protein>
<dbReference type="InterPro" id="IPR052337">
    <property type="entry name" value="SAT4-like"/>
</dbReference>
<evidence type="ECO:0000256" key="2">
    <source>
        <dbReference type="ARBA" id="ARBA00022692"/>
    </source>
</evidence>
<name>A0AAJ0CK21_9HYPO</name>
<evidence type="ECO:0000313" key="9">
    <source>
        <dbReference type="EMBL" id="KAK2594414.1"/>
    </source>
</evidence>
<keyword evidence="3 7" id="KW-1133">Transmembrane helix</keyword>
<comment type="caution">
    <text evidence="9">The sequence shown here is derived from an EMBL/GenBank/DDBJ whole genome shotgun (WGS) entry which is preliminary data.</text>
</comment>
<feature type="transmembrane region" description="Helical" evidence="7">
    <location>
        <begin position="76"/>
        <end position="104"/>
    </location>
</feature>
<organism evidence="9 10">
    <name type="scientific">Conoideocrella luteorostrata</name>
    <dbReference type="NCBI Taxonomy" id="1105319"/>
    <lineage>
        <taxon>Eukaryota</taxon>
        <taxon>Fungi</taxon>
        <taxon>Dikarya</taxon>
        <taxon>Ascomycota</taxon>
        <taxon>Pezizomycotina</taxon>
        <taxon>Sordariomycetes</taxon>
        <taxon>Hypocreomycetidae</taxon>
        <taxon>Hypocreales</taxon>
        <taxon>Clavicipitaceae</taxon>
        <taxon>Conoideocrella</taxon>
    </lineage>
</organism>
<dbReference type="AlphaFoldDB" id="A0AAJ0CK21"/>
<dbReference type="Pfam" id="PF20684">
    <property type="entry name" value="Fung_rhodopsin"/>
    <property type="match status" value="1"/>
</dbReference>
<evidence type="ECO:0000259" key="8">
    <source>
        <dbReference type="Pfam" id="PF20684"/>
    </source>
</evidence>
<dbReference type="EMBL" id="JASWJB010000169">
    <property type="protein sequence ID" value="KAK2594414.1"/>
    <property type="molecule type" value="Genomic_DNA"/>
</dbReference>
<keyword evidence="4 7" id="KW-0472">Membrane</keyword>
<evidence type="ECO:0000256" key="4">
    <source>
        <dbReference type="ARBA" id="ARBA00023136"/>
    </source>
</evidence>
<evidence type="ECO:0000256" key="7">
    <source>
        <dbReference type="SAM" id="Phobius"/>
    </source>
</evidence>
<evidence type="ECO:0000256" key="6">
    <source>
        <dbReference type="SAM" id="MobiDB-lite"/>
    </source>
</evidence>
<keyword evidence="2 7" id="KW-0812">Transmembrane</keyword>
<evidence type="ECO:0000256" key="3">
    <source>
        <dbReference type="ARBA" id="ARBA00022989"/>
    </source>
</evidence>
<feature type="transmembrane region" description="Helical" evidence="7">
    <location>
        <begin position="37"/>
        <end position="56"/>
    </location>
</feature>
<feature type="domain" description="Rhodopsin" evidence="8">
    <location>
        <begin position="86"/>
        <end position="184"/>
    </location>
</feature>
<dbReference type="GO" id="GO:0016020">
    <property type="term" value="C:membrane"/>
    <property type="evidence" value="ECO:0007669"/>
    <property type="project" value="UniProtKB-SubCell"/>
</dbReference>
<feature type="transmembrane region" description="Helical" evidence="7">
    <location>
        <begin position="116"/>
        <end position="141"/>
    </location>
</feature>
<sequence>MNNNSTNIPPDVLAALPDELKKQIPLYDQTAQPKIRVVLAICTIIAYIALGLRLYARRITKQAFGLDDLFAGLAVFVINTLLVLLITNVALDAVILCLPLPLIWRLKINLKKKLQLTLIFTLGSFIFVISILRVVAAYKLHPLGDKPDSTDNNWDSIDVELWAIAESAVSIITISLPVMRPILRQAIYRKDGSSRFKAAAKDGKPSENGNEGSNRPTGLLTFGRSGIKGPSGRKPRGLNATNISTATRNKLDEFLSNLPFVDQNQVFDEELLVKLSGDVTTPEDAGLTKDLYGSFKQNGEDCELGVSNQHDLVHRNTLPLIWNKITTDFERPDLSPTEDVSDCWDGHFPRAWIHFRDPSAYQQNLPIQGVDSQSENSPLYYKIAARWGQKYGNSIHENMALAALIQFACISSETTFEDDLGASSVKDNIISWLEVIYKLAVGGGISENNRLDLHLEQYFDHGTKPSSSDSIRGLLMGTTPSYSKPIFAHGALGSCLHVIQDSYALGHCQQHLENPGGKISTTLKQYLWEKSYFMEAVGS</sequence>
<reference evidence="9" key="1">
    <citation type="submission" date="2023-06" db="EMBL/GenBank/DDBJ databases">
        <title>Conoideocrella luteorostrata (Hypocreales: Clavicipitaceae), a potential biocontrol fungus for elongate hemlock scale in United States Christmas tree production areas.</title>
        <authorList>
            <person name="Barrett H."/>
            <person name="Lovett B."/>
            <person name="Macias A.M."/>
            <person name="Stajich J.E."/>
            <person name="Kasson M.T."/>
        </authorList>
    </citation>
    <scope>NUCLEOTIDE SEQUENCE</scope>
    <source>
        <strain evidence="9">ARSEF 14590</strain>
    </source>
</reference>
<dbReference type="PANTHER" id="PTHR33048">
    <property type="entry name" value="PTH11-LIKE INTEGRAL MEMBRANE PROTEIN (AFU_ORTHOLOGUE AFUA_5G11245)"/>
    <property type="match status" value="1"/>
</dbReference>
<evidence type="ECO:0000256" key="5">
    <source>
        <dbReference type="ARBA" id="ARBA00038359"/>
    </source>
</evidence>
<comment type="similarity">
    <text evidence="5">Belongs to the SAT4 family.</text>
</comment>
<feature type="compositionally biased region" description="Polar residues" evidence="6">
    <location>
        <begin position="207"/>
        <end position="216"/>
    </location>
</feature>
<dbReference type="PANTHER" id="PTHR33048:SF47">
    <property type="entry name" value="INTEGRAL MEMBRANE PROTEIN-RELATED"/>
    <property type="match status" value="1"/>
</dbReference>
<proteinExistence type="inferred from homology"/>
<dbReference type="InterPro" id="IPR049326">
    <property type="entry name" value="Rhodopsin_dom_fungi"/>
</dbReference>
<comment type="subcellular location">
    <subcellularLocation>
        <location evidence="1">Membrane</location>
        <topology evidence="1">Multi-pass membrane protein</topology>
    </subcellularLocation>
</comment>
<feature type="region of interest" description="Disordered" evidence="6">
    <location>
        <begin position="198"/>
        <end position="240"/>
    </location>
</feature>
<evidence type="ECO:0000256" key="1">
    <source>
        <dbReference type="ARBA" id="ARBA00004141"/>
    </source>
</evidence>
<gene>
    <name evidence="9" type="ORF">QQS21_007868</name>
</gene>
<accession>A0AAJ0CK21</accession>
<dbReference type="Proteomes" id="UP001251528">
    <property type="component" value="Unassembled WGS sequence"/>
</dbReference>
<evidence type="ECO:0000313" key="10">
    <source>
        <dbReference type="Proteomes" id="UP001251528"/>
    </source>
</evidence>